<dbReference type="GO" id="GO:0051287">
    <property type="term" value="F:NAD binding"/>
    <property type="evidence" value="ECO:0007669"/>
    <property type="project" value="InterPro"/>
</dbReference>
<dbReference type="InterPro" id="IPR036291">
    <property type="entry name" value="NAD(P)-bd_dom_sf"/>
</dbReference>
<evidence type="ECO:0000256" key="10">
    <source>
        <dbReference type="ARBA" id="ARBA00023167"/>
    </source>
</evidence>
<feature type="active site" description="Acyl-thioester intermediate" evidence="13">
    <location>
        <position position="127"/>
    </location>
</feature>
<dbReference type="Gene3D" id="3.30.360.10">
    <property type="entry name" value="Dihydrodipicolinate Reductase, domain 2"/>
    <property type="match status" value="1"/>
</dbReference>
<evidence type="ECO:0000256" key="8">
    <source>
        <dbReference type="ARBA" id="ARBA00023002"/>
    </source>
</evidence>
<dbReference type="KEGG" id="aco:Amico_0010"/>
<keyword evidence="16" id="KW-1185">Reference proteome</keyword>
<evidence type="ECO:0000256" key="4">
    <source>
        <dbReference type="ARBA" id="ARBA00022605"/>
    </source>
</evidence>
<dbReference type="InterPro" id="IPR005986">
    <property type="entry name" value="Asp_semialdehyde_DH_beta"/>
</dbReference>
<evidence type="ECO:0000313" key="16">
    <source>
        <dbReference type="Proteomes" id="UP000002366"/>
    </source>
</evidence>
<evidence type="ECO:0000256" key="2">
    <source>
        <dbReference type="ARBA" id="ARBA00011738"/>
    </source>
</evidence>
<keyword evidence="10" id="KW-0486">Methionine biosynthesis</keyword>
<comment type="similarity">
    <text evidence="1">Belongs to the aspartate-semialdehyde dehydrogenase family.</text>
</comment>
<dbReference type="PANTHER" id="PTHR46278">
    <property type="entry name" value="DEHYDROGENASE, PUTATIVE-RELATED"/>
    <property type="match status" value="1"/>
</dbReference>
<dbReference type="HOGENOM" id="CLU_049966_0_1_0"/>
<organism evidence="15 16">
    <name type="scientific">Aminobacterium colombiense (strain DSM 12261 / ALA-1)</name>
    <dbReference type="NCBI Taxonomy" id="572547"/>
    <lineage>
        <taxon>Bacteria</taxon>
        <taxon>Thermotogati</taxon>
        <taxon>Synergistota</taxon>
        <taxon>Synergistia</taxon>
        <taxon>Synergistales</taxon>
        <taxon>Aminobacteriaceae</taxon>
        <taxon>Aminobacterium</taxon>
    </lineage>
</organism>
<dbReference type="OrthoDB" id="9805684at2"/>
<keyword evidence="9" id="KW-0457">Lysine biosynthesis</keyword>
<keyword evidence="6" id="KW-0521">NADP</keyword>
<keyword evidence="4" id="KW-0028">Amino-acid biosynthesis</keyword>
<evidence type="ECO:0000256" key="5">
    <source>
        <dbReference type="ARBA" id="ARBA00022697"/>
    </source>
</evidence>
<dbReference type="Pfam" id="PF01118">
    <property type="entry name" value="Semialdhyde_dh"/>
    <property type="match status" value="1"/>
</dbReference>
<evidence type="ECO:0000256" key="12">
    <source>
        <dbReference type="NCBIfam" id="TIGR01296"/>
    </source>
</evidence>
<comment type="subunit">
    <text evidence="2">Homodimer.</text>
</comment>
<protein>
    <recommendedName>
        <fullName evidence="3 12">Aspartate-semialdehyde dehydrogenase</fullName>
        <ecNumber evidence="3 12">1.2.1.11</ecNumber>
    </recommendedName>
</protein>
<dbReference type="InterPro" id="IPR000534">
    <property type="entry name" value="Semialdehyde_DH_NAD-bd"/>
</dbReference>
<dbReference type="AlphaFoldDB" id="D5EC77"/>
<name>D5EC77_AMICL</name>
<keyword evidence="7" id="KW-0220">Diaminopimelate biosynthesis</keyword>
<dbReference type="SUPFAM" id="SSF55347">
    <property type="entry name" value="Glyceraldehyde-3-phosphate dehydrogenase-like, C-terminal domain"/>
    <property type="match status" value="1"/>
</dbReference>
<feature type="domain" description="Semialdehyde dehydrogenase NAD-binding" evidence="14">
    <location>
        <begin position="2"/>
        <end position="118"/>
    </location>
</feature>
<dbReference type="Gene3D" id="3.40.50.720">
    <property type="entry name" value="NAD(P)-binding Rossmann-like Domain"/>
    <property type="match status" value="1"/>
</dbReference>
<reference evidence="15 16" key="1">
    <citation type="journal article" date="2010" name="Stand. Genomic Sci.">
        <title>Complete genome sequence of Aminobacterium colombiense type strain (ALA-1).</title>
        <authorList>
            <person name="Chertkov O."/>
            <person name="Sikorski J."/>
            <person name="Brambilla E."/>
            <person name="Lapidus A."/>
            <person name="Copeland A."/>
            <person name="Glavina Del Rio T."/>
            <person name="Nolan M."/>
            <person name="Lucas S."/>
            <person name="Tice H."/>
            <person name="Cheng J.F."/>
            <person name="Han C."/>
            <person name="Detter J.C."/>
            <person name="Bruce D."/>
            <person name="Tapia R."/>
            <person name="Goodwin L."/>
            <person name="Pitluck S."/>
            <person name="Liolios K."/>
            <person name="Ivanova N."/>
            <person name="Mavromatis K."/>
            <person name="Ovchinnikova G."/>
            <person name="Pati A."/>
            <person name="Chen A."/>
            <person name="Palaniappan K."/>
            <person name="Land M."/>
            <person name="Hauser L."/>
            <person name="Chang Y.J."/>
            <person name="Jeffries C.D."/>
            <person name="Spring S."/>
            <person name="Rohde M."/>
            <person name="Goker M."/>
            <person name="Bristow J."/>
            <person name="Eisen J.A."/>
            <person name="Markowitz V."/>
            <person name="Hugenholtz P."/>
            <person name="Kyrpides N.C."/>
            <person name="Klenk H.P."/>
        </authorList>
    </citation>
    <scope>NUCLEOTIDE SEQUENCE [LARGE SCALE GENOMIC DNA]</scope>
    <source>
        <strain evidence="16">DSM 12261 / ALA-1</strain>
    </source>
</reference>
<dbReference type="GO" id="GO:0009097">
    <property type="term" value="P:isoleucine biosynthetic process"/>
    <property type="evidence" value="ECO:0007669"/>
    <property type="project" value="UniProtKB-UniRule"/>
</dbReference>
<evidence type="ECO:0000256" key="7">
    <source>
        <dbReference type="ARBA" id="ARBA00022915"/>
    </source>
</evidence>
<dbReference type="GO" id="GO:0009086">
    <property type="term" value="P:methionine biosynthetic process"/>
    <property type="evidence" value="ECO:0007669"/>
    <property type="project" value="UniProtKB-UniRule"/>
</dbReference>
<dbReference type="SUPFAM" id="SSF51735">
    <property type="entry name" value="NAD(P)-binding Rossmann-fold domains"/>
    <property type="match status" value="1"/>
</dbReference>
<dbReference type="SMART" id="SM00859">
    <property type="entry name" value="Semialdhyde_dh"/>
    <property type="match status" value="1"/>
</dbReference>
<evidence type="ECO:0000256" key="6">
    <source>
        <dbReference type="ARBA" id="ARBA00022857"/>
    </source>
</evidence>
<evidence type="ECO:0000256" key="1">
    <source>
        <dbReference type="ARBA" id="ARBA00010584"/>
    </source>
</evidence>
<sequence length="326" mass="35679">MRVAVVGATGEVGRTMVRVLEEQGVRPDELRLFASARSAGTSLSFCGNSCTVEELGTKVLKEGFDYLLFSAGSNVSKQYASIAAEAGSVVIDNSSAFRMTPDIPLVVPEINGDLLRGYRGIVANPNCSTIQMVLGLYEIHRRFGIKSIVVSTYQSVSGAGKNGINELESQISGHVEPKKFVRQIHLNVIPQIGAILENGFSEEEIKMVDETHKILQDDSIGIWATTVRVPVLYGHSETIWVETRKPASLDEVRKAIEASENVELTDQVISPLDGAGTDLVYVSRLRAFDDTRFLMWNVADNIRVGAATNAVRILKKHRALNARSFE</sequence>
<comment type="catalytic activity">
    <reaction evidence="11">
        <text>L-aspartate 4-semialdehyde + phosphate + NADP(+) = 4-phospho-L-aspartate + NADPH + H(+)</text>
        <dbReference type="Rhea" id="RHEA:24284"/>
        <dbReference type="ChEBI" id="CHEBI:15378"/>
        <dbReference type="ChEBI" id="CHEBI:43474"/>
        <dbReference type="ChEBI" id="CHEBI:57535"/>
        <dbReference type="ChEBI" id="CHEBI:57783"/>
        <dbReference type="ChEBI" id="CHEBI:58349"/>
        <dbReference type="ChEBI" id="CHEBI:537519"/>
        <dbReference type="EC" id="1.2.1.11"/>
    </reaction>
</comment>
<dbReference type="NCBIfam" id="TIGR01296">
    <property type="entry name" value="asd_B"/>
    <property type="match status" value="1"/>
</dbReference>
<dbReference type="GO" id="GO:0009088">
    <property type="term" value="P:threonine biosynthetic process"/>
    <property type="evidence" value="ECO:0007669"/>
    <property type="project" value="UniProtKB-UniRule"/>
</dbReference>
<evidence type="ECO:0000256" key="9">
    <source>
        <dbReference type="ARBA" id="ARBA00023154"/>
    </source>
</evidence>
<dbReference type="EC" id="1.2.1.11" evidence="3 12"/>
<evidence type="ECO:0000256" key="13">
    <source>
        <dbReference type="PIRSR" id="PIRSR000148-1"/>
    </source>
</evidence>
<dbReference type="InterPro" id="IPR012280">
    <property type="entry name" value="Semialdhyde_DH_dimer_dom"/>
</dbReference>
<evidence type="ECO:0000256" key="11">
    <source>
        <dbReference type="ARBA" id="ARBA00047891"/>
    </source>
</evidence>
<dbReference type="GO" id="GO:0050661">
    <property type="term" value="F:NADP binding"/>
    <property type="evidence" value="ECO:0007669"/>
    <property type="project" value="InterPro"/>
</dbReference>
<feature type="active site" description="Proton acceptor" evidence="13">
    <location>
        <position position="235"/>
    </location>
</feature>
<dbReference type="GO" id="GO:0009089">
    <property type="term" value="P:lysine biosynthetic process via diaminopimelate"/>
    <property type="evidence" value="ECO:0007669"/>
    <property type="project" value="UniProtKB-UniRule"/>
</dbReference>
<dbReference type="CDD" id="cd02316">
    <property type="entry name" value="VcASADH2_like_N"/>
    <property type="match status" value="1"/>
</dbReference>
<dbReference type="STRING" id="572547.Amico_0010"/>
<dbReference type="Proteomes" id="UP000002366">
    <property type="component" value="Chromosome"/>
</dbReference>
<dbReference type="GO" id="GO:0019877">
    <property type="term" value="P:diaminopimelate biosynthetic process"/>
    <property type="evidence" value="ECO:0007669"/>
    <property type="project" value="UniProtKB-KW"/>
</dbReference>
<evidence type="ECO:0000256" key="3">
    <source>
        <dbReference type="ARBA" id="ARBA00013120"/>
    </source>
</evidence>
<evidence type="ECO:0000259" key="14">
    <source>
        <dbReference type="SMART" id="SM00859"/>
    </source>
</evidence>
<dbReference type="NCBIfam" id="NF011456">
    <property type="entry name" value="PRK14874.1"/>
    <property type="match status" value="1"/>
</dbReference>
<keyword evidence="8 15" id="KW-0560">Oxidoreductase</keyword>
<dbReference type="EMBL" id="CP001997">
    <property type="protein sequence ID" value="ADE56159.1"/>
    <property type="molecule type" value="Genomic_DNA"/>
</dbReference>
<accession>D5EC77</accession>
<dbReference type="GO" id="GO:0004073">
    <property type="term" value="F:aspartate-semialdehyde dehydrogenase activity"/>
    <property type="evidence" value="ECO:0007669"/>
    <property type="project" value="UniProtKB-UniRule"/>
</dbReference>
<gene>
    <name evidence="15" type="ordered locus">Amico_0010</name>
</gene>
<dbReference type="PANTHER" id="PTHR46278:SF2">
    <property type="entry name" value="ASPARTATE-SEMIALDEHYDE DEHYDROGENASE"/>
    <property type="match status" value="1"/>
</dbReference>
<dbReference type="eggNOG" id="COG0136">
    <property type="taxonomic scope" value="Bacteria"/>
</dbReference>
<evidence type="ECO:0000313" key="15">
    <source>
        <dbReference type="EMBL" id="ADE56159.1"/>
    </source>
</evidence>
<dbReference type="GO" id="GO:0046983">
    <property type="term" value="F:protein dimerization activity"/>
    <property type="evidence" value="ECO:0007669"/>
    <property type="project" value="InterPro"/>
</dbReference>
<dbReference type="Pfam" id="PF02774">
    <property type="entry name" value="Semialdhyde_dhC"/>
    <property type="match status" value="1"/>
</dbReference>
<keyword evidence="5" id="KW-0791">Threonine biosynthesis</keyword>
<dbReference type="RefSeq" id="WP_013047425.1">
    <property type="nucleotide sequence ID" value="NC_014011.1"/>
</dbReference>
<dbReference type="PIRSF" id="PIRSF000148">
    <property type="entry name" value="ASA_dh"/>
    <property type="match status" value="1"/>
</dbReference>
<dbReference type="CDD" id="cd18131">
    <property type="entry name" value="ASADH_C_bac_euk_like"/>
    <property type="match status" value="1"/>
</dbReference>
<proteinExistence type="inferred from homology"/>